<evidence type="ECO:0000313" key="10">
    <source>
        <dbReference type="Proteomes" id="UP000689195"/>
    </source>
</evidence>
<evidence type="ECO:0000256" key="3">
    <source>
        <dbReference type="ARBA" id="ARBA00022605"/>
    </source>
</evidence>
<dbReference type="GO" id="GO:0003941">
    <property type="term" value="F:L-serine ammonia-lyase activity"/>
    <property type="evidence" value="ECO:0007669"/>
    <property type="project" value="TreeGrafter"/>
</dbReference>
<dbReference type="CDD" id="cd01562">
    <property type="entry name" value="Thr-dehyd"/>
    <property type="match status" value="1"/>
</dbReference>
<dbReference type="EC" id="4.3.1.19" evidence="6"/>
<dbReference type="PANTHER" id="PTHR48078">
    <property type="entry name" value="THREONINE DEHYDRATASE, MITOCHONDRIAL-RELATED"/>
    <property type="match status" value="1"/>
</dbReference>
<comment type="caution">
    <text evidence="9">The sequence shown here is derived from an EMBL/GenBank/DDBJ whole genome shotgun (WGS) entry which is preliminary data.</text>
</comment>
<dbReference type="OrthoDB" id="305228at2759"/>
<dbReference type="AlphaFoldDB" id="A0A8S1U6A8"/>
<dbReference type="PANTHER" id="PTHR48078:SF11">
    <property type="entry name" value="THREONINE DEHYDRATASE, MITOCHONDRIAL"/>
    <property type="match status" value="1"/>
</dbReference>
<evidence type="ECO:0000259" key="8">
    <source>
        <dbReference type="PROSITE" id="PS51672"/>
    </source>
</evidence>
<organism evidence="9 10">
    <name type="scientific">Paramecium pentaurelia</name>
    <dbReference type="NCBI Taxonomy" id="43138"/>
    <lineage>
        <taxon>Eukaryota</taxon>
        <taxon>Sar</taxon>
        <taxon>Alveolata</taxon>
        <taxon>Ciliophora</taxon>
        <taxon>Intramacronucleata</taxon>
        <taxon>Oligohymenophorea</taxon>
        <taxon>Peniculida</taxon>
        <taxon>Parameciidae</taxon>
        <taxon>Paramecium</taxon>
    </lineage>
</organism>
<name>A0A8S1U6A8_9CILI</name>
<evidence type="ECO:0000313" key="9">
    <source>
        <dbReference type="EMBL" id="CAD8159623.1"/>
    </source>
</evidence>
<evidence type="ECO:0000256" key="7">
    <source>
        <dbReference type="SAM" id="MobiDB-lite"/>
    </source>
</evidence>
<comment type="pathway">
    <text evidence="6">Amino-acid biosynthesis; L-isoleucine biosynthesis; 2-oxobutanoate from L-threonine: step 1/1.</text>
</comment>
<evidence type="ECO:0000256" key="5">
    <source>
        <dbReference type="ARBA" id="ARBA00023239"/>
    </source>
</evidence>
<evidence type="ECO:0000256" key="4">
    <source>
        <dbReference type="ARBA" id="ARBA00022898"/>
    </source>
</evidence>
<dbReference type="InterPro" id="IPR050147">
    <property type="entry name" value="Ser/Thr_Dehydratase"/>
</dbReference>
<dbReference type="EMBL" id="CAJJDO010000033">
    <property type="protein sequence ID" value="CAD8159623.1"/>
    <property type="molecule type" value="Genomic_DNA"/>
</dbReference>
<dbReference type="Pfam" id="PF00585">
    <property type="entry name" value="Thr_dehydrat_C"/>
    <property type="match status" value="1"/>
</dbReference>
<evidence type="ECO:0000256" key="1">
    <source>
        <dbReference type="ARBA" id="ARBA00001933"/>
    </source>
</evidence>
<dbReference type="GO" id="GO:0006567">
    <property type="term" value="P:L-threonine catabolic process"/>
    <property type="evidence" value="ECO:0007669"/>
    <property type="project" value="TreeGrafter"/>
</dbReference>
<dbReference type="InterPro" id="IPR001926">
    <property type="entry name" value="TrpB-like_PALP"/>
</dbReference>
<dbReference type="GO" id="GO:0004794">
    <property type="term" value="F:threonine deaminase activity"/>
    <property type="evidence" value="ECO:0007669"/>
    <property type="project" value="UniProtKB-UniRule"/>
</dbReference>
<dbReference type="NCBIfam" id="TIGR02079">
    <property type="entry name" value="THD1"/>
    <property type="match status" value="1"/>
</dbReference>
<feature type="domain" description="ACT-like" evidence="8">
    <location>
        <begin position="326"/>
        <end position="400"/>
    </location>
</feature>
<keyword evidence="10" id="KW-1185">Reference proteome</keyword>
<accession>A0A8S1U6A8</accession>
<keyword evidence="4 6" id="KW-0663">Pyridoxal phosphate</keyword>
<dbReference type="FunFam" id="3.40.50.1100:FF:000005">
    <property type="entry name" value="Threonine dehydratase catabolic"/>
    <property type="match status" value="1"/>
</dbReference>
<reference evidence="9" key="1">
    <citation type="submission" date="2021-01" db="EMBL/GenBank/DDBJ databases">
        <authorList>
            <consortium name="Genoscope - CEA"/>
            <person name="William W."/>
        </authorList>
    </citation>
    <scope>NUCLEOTIDE SEQUENCE</scope>
</reference>
<dbReference type="InterPro" id="IPR011820">
    <property type="entry name" value="IlvA"/>
</dbReference>
<evidence type="ECO:0000256" key="2">
    <source>
        <dbReference type="ARBA" id="ARBA00010869"/>
    </source>
</evidence>
<evidence type="ECO:0000256" key="6">
    <source>
        <dbReference type="RuleBase" id="RU362012"/>
    </source>
</evidence>
<feature type="region of interest" description="Disordered" evidence="7">
    <location>
        <begin position="907"/>
        <end position="928"/>
    </location>
</feature>
<dbReference type="Proteomes" id="UP000689195">
    <property type="component" value="Unassembled WGS sequence"/>
</dbReference>
<dbReference type="NCBIfam" id="NF006390">
    <property type="entry name" value="PRK08639.1"/>
    <property type="match status" value="1"/>
</dbReference>
<comment type="cofactor">
    <cofactor evidence="1 6">
        <name>pyridoxal 5'-phosphate</name>
        <dbReference type="ChEBI" id="CHEBI:597326"/>
    </cofactor>
</comment>
<keyword evidence="6" id="KW-0412">Isoleucine biosynthesis</keyword>
<protein>
    <recommendedName>
        <fullName evidence="6">Threonine dehydratase</fullName>
        <ecNumber evidence="6">4.3.1.19</ecNumber>
    </recommendedName>
    <alternativeName>
        <fullName evidence="6">Threonine deaminase</fullName>
    </alternativeName>
</protein>
<keyword evidence="5 6" id="KW-0456">Lyase</keyword>
<sequence length="1163" mass="133189">MITQAHRLQKDSTLNFRTKLQRSLKLSEKYHSNIHLKREDQQQIRVFKMRGAFNSFMSLSQEQKTKGLVTVSDGNFAEAFAFFCNHFKIKGTVFLPEVCFQWKIEIIQKYGKDYVEIRSVGESFDEAEAAAQEYIKQHDRIMIHPCDNVKAIIGNATIGIEIIEDFPGEVDYVFVPVGAGALAAGIATYFKALSPNTKIIGVQPDGAASMKASFDANQIVTIESMSRFCDGSAVKTVPKITFDICQHNLDGLAVVPEGKVSSTILELYNQGIAVEPAGALAVSVLDQYASEIKDKNVVCLISGGTVDLSRFDEFKEHSQLFEGLKYFFLIQIPFRPGILKSFVSLCLGPDDEISHIQFQKKANRERGPCLVAIEVAKKENIKKVMENMTKMHLQYEVVNDSKELFDLLNIQSLRFKFTQVIKLGVSLYYIENCNLKRLVVTDNQIALYNESETINVLQNVSYICSDGKTLFCLQTNGDLYQIDQQPKLLISSKNYMSITPTTAIDHSGRGFFWKDNKPIYSHCKHISTYQDKMTLITIGGKIFNIENNTQIPIQQLNGLEINGYFKKSLLFQFGGIAITENGDAYCYDQTRFKTQNNSLYTLDEESSVEQSICQEEQEKGRFQRQTLQINDLFDNNPDFKQVSKNQENQKLQFSSKDIHSPKQSLENKIQFPQICLSELQLPPIQSSLNNFLSKLQLKPEKTIDQILKSQTQKEEENENIPQSNPSELISHDQIIQTKKIMSFLKPEQMQNQLQKNAIEIMDQQSIIDYQNNSDFIDQQHDSFMQILQTDKKQSENSKIQNIMSIFDQIHIQPKKRSPSKMNMFKKQDQENKMISDSDGQLDYNLLEIKNILKENHPQILDKKQSPPKTNSKLHKNLVTFSQDISQEEIEDRVMQVVNIDQNLQTVSHKHSPIKSKSPIKDNNISSSKKHSLQLSEQKVLTKINQSADVRQPSFDVKLYRISLNKNNHHLIQEFNLQIVMQLGQKEYILLQKAEEIALQGVQLQIETQVVVPEIQQNQTPLINKFEPLDLSNAMYHIDQTLFENTTKRTTVAQVLDVINVNQKSNQKILKEPQLIKVSSSSQIPPSLRTNSVGPISKKTEVSPLKVQRQIKNQPHSKSVNDDTIRLKRRQQDIILRKLFFKLDIRLKLNKLEFMFNLKQKNGK</sequence>
<dbReference type="GO" id="GO:0009097">
    <property type="term" value="P:isoleucine biosynthetic process"/>
    <property type="evidence" value="ECO:0007669"/>
    <property type="project" value="UniProtKB-UniRule"/>
</dbReference>
<keyword evidence="3 6" id="KW-0028">Amino-acid biosynthesis</keyword>
<dbReference type="Pfam" id="PF00291">
    <property type="entry name" value="PALP"/>
    <property type="match status" value="1"/>
</dbReference>
<comment type="catalytic activity">
    <reaction evidence="6">
        <text>L-threonine = 2-oxobutanoate + NH4(+)</text>
        <dbReference type="Rhea" id="RHEA:22108"/>
        <dbReference type="ChEBI" id="CHEBI:16763"/>
        <dbReference type="ChEBI" id="CHEBI:28938"/>
        <dbReference type="ChEBI" id="CHEBI:57926"/>
        <dbReference type="EC" id="4.3.1.19"/>
    </reaction>
</comment>
<comment type="similarity">
    <text evidence="2 6">Belongs to the serine/threonine dehydratase family.</text>
</comment>
<proteinExistence type="inferred from homology"/>
<dbReference type="InterPro" id="IPR001721">
    <property type="entry name" value="TD_ACT-like"/>
</dbReference>
<keyword evidence="6" id="KW-0100">Branched-chain amino acid biosynthesis</keyword>
<gene>
    <name evidence="9" type="ORF">PPENT_87.1.T0330241</name>
</gene>
<dbReference type="PROSITE" id="PS51672">
    <property type="entry name" value="ACT_LIKE"/>
    <property type="match status" value="1"/>
</dbReference>
<dbReference type="GO" id="GO:0006565">
    <property type="term" value="P:L-serine catabolic process"/>
    <property type="evidence" value="ECO:0007669"/>
    <property type="project" value="TreeGrafter"/>
</dbReference>